<evidence type="ECO:0000313" key="2">
    <source>
        <dbReference type="Proteomes" id="UP000636888"/>
    </source>
</evidence>
<dbReference type="Gene3D" id="2.60.40.10">
    <property type="entry name" value="Immunoglobulins"/>
    <property type="match status" value="1"/>
</dbReference>
<dbReference type="GO" id="GO:0016020">
    <property type="term" value="C:membrane"/>
    <property type="evidence" value="ECO:0007669"/>
    <property type="project" value="InterPro"/>
</dbReference>
<proteinExistence type="predicted"/>
<evidence type="ECO:0000313" key="1">
    <source>
        <dbReference type="EMBL" id="MBJ6724050.1"/>
    </source>
</evidence>
<name>A0A8J7JHV8_9BACT</name>
<organism evidence="1 2">
    <name type="scientific">Geomesophilobacter sediminis</name>
    <dbReference type="NCBI Taxonomy" id="2798584"/>
    <lineage>
        <taxon>Bacteria</taxon>
        <taxon>Pseudomonadati</taxon>
        <taxon>Thermodesulfobacteriota</taxon>
        <taxon>Desulfuromonadia</taxon>
        <taxon>Geobacterales</taxon>
        <taxon>Geobacteraceae</taxon>
        <taxon>Geomesophilobacter</taxon>
    </lineage>
</organism>
<dbReference type="AlphaFoldDB" id="A0A8J7JHV8"/>
<dbReference type="Pfam" id="PF05345">
    <property type="entry name" value="He_PIG"/>
    <property type="match status" value="1"/>
</dbReference>
<evidence type="ECO:0008006" key="3">
    <source>
        <dbReference type="Google" id="ProtNLM"/>
    </source>
</evidence>
<dbReference type="RefSeq" id="WP_199382886.1">
    <property type="nucleotide sequence ID" value="NZ_JAEMHM010000003.1"/>
</dbReference>
<sequence>MTRLLISFLVCAFLTGCGDIVWFPDNAGTTTTLTISTTSLPNATNNTAYNQSLAATGGTTPYTWTVTSGSPPSGITLSTAGVLSGTPTTTGTSTFTVQVTDSSNPALTATQSLSIQVV</sequence>
<dbReference type="GO" id="GO:0005509">
    <property type="term" value="F:calcium ion binding"/>
    <property type="evidence" value="ECO:0007669"/>
    <property type="project" value="InterPro"/>
</dbReference>
<accession>A0A8J7JHV8</accession>
<keyword evidence="2" id="KW-1185">Reference proteome</keyword>
<dbReference type="PROSITE" id="PS51257">
    <property type="entry name" value="PROKAR_LIPOPROTEIN"/>
    <property type="match status" value="1"/>
</dbReference>
<comment type="caution">
    <text evidence="1">The sequence shown here is derived from an EMBL/GenBank/DDBJ whole genome shotgun (WGS) entry which is preliminary data.</text>
</comment>
<dbReference type="InterPro" id="IPR015919">
    <property type="entry name" value="Cadherin-like_sf"/>
</dbReference>
<gene>
    <name evidence="1" type="ORF">JFN93_04950</name>
</gene>
<dbReference type="Proteomes" id="UP000636888">
    <property type="component" value="Unassembled WGS sequence"/>
</dbReference>
<protein>
    <recommendedName>
        <fullName evidence="3">Dystroglycan-type cadherin-like domain-containing protein</fullName>
    </recommendedName>
</protein>
<reference evidence="1" key="1">
    <citation type="submission" date="2020-12" db="EMBL/GenBank/DDBJ databases">
        <title>Geomonas sp. Red875, isolated from river sediment.</title>
        <authorList>
            <person name="Xu Z."/>
            <person name="Zhang Z."/>
            <person name="Masuda Y."/>
            <person name="Itoh H."/>
            <person name="Senoo K."/>
        </authorList>
    </citation>
    <scope>NUCLEOTIDE SEQUENCE</scope>
    <source>
        <strain evidence="1">Red875</strain>
    </source>
</reference>
<dbReference type="SUPFAM" id="SSF49313">
    <property type="entry name" value="Cadherin-like"/>
    <property type="match status" value="1"/>
</dbReference>
<dbReference type="EMBL" id="JAEMHM010000003">
    <property type="protein sequence ID" value="MBJ6724050.1"/>
    <property type="molecule type" value="Genomic_DNA"/>
</dbReference>
<dbReference type="InterPro" id="IPR013783">
    <property type="entry name" value="Ig-like_fold"/>
</dbReference>